<reference evidence="6 7" key="1">
    <citation type="submission" date="2020-07" db="EMBL/GenBank/DDBJ databases">
        <title>Draft genome and description of Aeromicrobium phoceense strain Marseille-Q0843 isolated from healthy skin swab.</title>
        <authorList>
            <person name="Boxberger M."/>
            <person name="La Scola B."/>
        </authorList>
    </citation>
    <scope>NUCLEOTIDE SEQUENCE [LARGE SCALE GENOMIC DNA]</scope>
    <source>
        <strain evidence="6 7">Marseille-Q0843</strain>
    </source>
</reference>
<dbReference type="EMBL" id="JACEOG010000001">
    <property type="protein sequence ID" value="MBA4607055.1"/>
    <property type="molecule type" value="Genomic_DNA"/>
</dbReference>
<gene>
    <name evidence="6" type="ORF">H1W00_01015</name>
</gene>
<dbReference type="RefSeq" id="WP_181752843.1">
    <property type="nucleotide sequence ID" value="NZ_JACEOG010000001.1"/>
</dbReference>
<dbReference type="Proteomes" id="UP000550354">
    <property type="component" value="Unassembled WGS sequence"/>
</dbReference>
<proteinExistence type="predicted"/>
<sequence>MTTQTRPATGPTPGTALGPQAQRAGWVVTALVTAFLGFDAVTHLLQVEQVREASAELGIPDHVIVICGAVLGALVVGYLIPATRAMAVVLITAYLGGAVAVNLIAEQPTLNTVFAILAAVLVWAGAWPRDARLRALLGA</sequence>
<keyword evidence="4 5" id="KW-0472">Membrane</keyword>
<feature type="transmembrane region" description="Helical" evidence="5">
    <location>
        <begin position="24"/>
        <end position="42"/>
    </location>
</feature>
<name>A0A838X901_9ACTN</name>
<comment type="caution">
    <text evidence="6">The sequence shown here is derived from an EMBL/GenBank/DDBJ whole genome shotgun (WGS) entry which is preliminary data.</text>
</comment>
<evidence type="ECO:0000256" key="4">
    <source>
        <dbReference type="ARBA" id="ARBA00023136"/>
    </source>
</evidence>
<evidence type="ECO:0000256" key="1">
    <source>
        <dbReference type="ARBA" id="ARBA00004141"/>
    </source>
</evidence>
<evidence type="ECO:0000256" key="2">
    <source>
        <dbReference type="ARBA" id="ARBA00022692"/>
    </source>
</evidence>
<evidence type="ECO:0000256" key="3">
    <source>
        <dbReference type="ARBA" id="ARBA00022989"/>
    </source>
</evidence>
<evidence type="ECO:0000313" key="7">
    <source>
        <dbReference type="Proteomes" id="UP000550354"/>
    </source>
</evidence>
<evidence type="ECO:0000313" key="6">
    <source>
        <dbReference type="EMBL" id="MBA4607055.1"/>
    </source>
</evidence>
<keyword evidence="2 5" id="KW-0812">Transmembrane</keyword>
<organism evidence="6 7">
    <name type="scientific">Aeromicrobium phoceense</name>
    <dbReference type="NCBI Taxonomy" id="2754045"/>
    <lineage>
        <taxon>Bacteria</taxon>
        <taxon>Bacillati</taxon>
        <taxon>Actinomycetota</taxon>
        <taxon>Actinomycetes</taxon>
        <taxon>Propionibacteriales</taxon>
        <taxon>Nocardioidaceae</taxon>
        <taxon>Aeromicrobium</taxon>
    </lineage>
</organism>
<protein>
    <submittedName>
        <fullName evidence="6">DoxX family protein</fullName>
    </submittedName>
</protein>
<dbReference type="Pfam" id="PF13564">
    <property type="entry name" value="DoxX_2"/>
    <property type="match status" value="1"/>
</dbReference>
<feature type="transmembrane region" description="Helical" evidence="5">
    <location>
        <begin position="110"/>
        <end position="127"/>
    </location>
</feature>
<dbReference type="GO" id="GO:0016020">
    <property type="term" value="C:membrane"/>
    <property type="evidence" value="ECO:0007669"/>
    <property type="project" value="UniProtKB-SubCell"/>
</dbReference>
<keyword evidence="7" id="KW-1185">Reference proteome</keyword>
<feature type="transmembrane region" description="Helical" evidence="5">
    <location>
        <begin position="87"/>
        <end position="104"/>
    </location>
</feature>
<keyword evidence="3 5" id="KW-1133">Transmembrane helix</keyword>
<comment type="subcellular location">
    <subcellularLocation>
        <location evidence="1">Membrane</location>
        <topology evidence="1">Multi-pass membrane protein</topology>
    </subcellularLocation>
</comment>
<accession>A0A838X901</accession>
<feature type="transmembrane region" description="Helical" evidence="5">
    <location>
        <begin position="62"/>
        <end position="80"/>
    </location>
</feature>
<evidence type="ECO:0000256" key="5">
    <source>
        <dbReference type="SAM" id="Phobius"/>
    </source>
</evidence>
<dbReference type="AlphaFoldDB" id="A0A838X901"/>
<dbReference type="InterPro" id="IPR032808">
    <property type="entry name" value="DoxX"/>
</dbReference>